<evidence type="ECO:0000313" key="2">
    <source>
        <dbReference type="Proteomes" id="UP000011080"/>
    </source>
</evidence>
<accession>L8IX35</accession>
<dbReference type="EMBL" id="JH880477">
    <property type="protein sequence ID" value="ELR61190.1"/>
    <property type="molecule type" value="Genomic_DNA"/>
</dbReference>
<dbReference type="AlphaFoldDB" id="L8IX35"/>
<protein>
    <submittedName>
        <fullName evidence="1">Uncharacterized protein</fullName>
    </submittedName>
</protein>
<name>L8IX35_9CETA</name>
<feature type="non-terminal residue" evidence="1">
    <location>
        <position position="48"/>
    </location>
</feature>
<gene>
    <name evidence="1" type="ORF">M91_17462</name>
</gene>
<proteinExistence type="predicted"/>
<reference evidence="1 2" key="1">
    <citation type="journal article" date="2012" name="Nat. Genet.">
        <title>The yak genome and adaptation to life at high altitude.</title>
        <authorList>
            <person name="Qiu Q."/>
            <person name="Zhang G."/>
            <person name="Ma T."/>
            <person name="Qian W."/>
            <person name="Wang J."/>
            <person name="Ye Z."/>
            <person name="Cao C."/>
            <person name="Hu Q."/>
            <person name="Kim J."/>
            <person name="Larkin D.M."/>
            <person name="Auvil L."/>
            <person name="Capitanu B."/>
            <person name="Ma J."/>
            <person name="Lewin H.A."/>
            <person name="Qian X."/>
            <person name="Lang Y."/>
            <person name="Zhou R."/>
            <person name="Wang L."/>
            <person name="Wang K."/>
            <person name="Xia J."/>
            <person name="Liao S."/>
            <person name="Pan S."/>
            <person name="Lu X."/>
            <person name="Hou H."/>
            <person name="Wang Y."/>
            <person name="Zang X."/>
            <person name="Yin Y."/>
            <person name="Ma H."/>
            <person name="Zhang J."/>
            <person name="Wang Z."/>
            <person name="Zhang Y."/>
            <person name="Zhang D."/>
            <person name="Yonezawa T."/>
            <person name="Hasegawa M."/>
            <person name="Zhong Y."/>
            <person name="Liu W."/>
            <person name="Zhang Y."/>
            <person name="Huang Z."/>
            <person name="Zhang S."/>
            <person name="Long R."/>
            <person name="Yang H."/>
            <person name="Wang J."/>
            <person name="Lenstra J.A."/>
            <person name="Cooper D.N."/>
            <person name="Wu Y."/>
            <person name="Wang J."/>
            <person name="Shi P."/>
            <person name="Wang J."/>
            <person name="Liu J."/>
        </authorList>
    </citation>
    <scope>NUCLEOTIDE SEQUENCE [LARGE SCALE GENOMIC DNA]</scope>
    <source>
        <strain evidence="2">yakQH1</strain>
    </source>
</reference>
<sequence length="48" mass="5167">HQAPLSMGFSRQEYWSGLPFPSAEDLSNPGIKPASPALAGRFFTISTT</sequence>
<feature type="non-terminal residue" evidence="1">
    <location>
        <position position="1"/>
    </location>
</feature>
<dbReference type="Proteomes" id="UP000011080">
    <property type="component" value="Unassembled WGS sequence"/>
</dbReference>
<organism evidence="1 2">
    <name type="scientific">Bos mutus</name>
    <name type="common">wild yak</name>
    <dbReference type="NCBI Taxonomy" id="72004"/>
    <lineage>
        <taxon>Eukaryota</taxon>
        <taxon>Metazoa</taxon>
        <taxon>Chordata</taxon>
        <taxon>Craniata</taxon>
        <taxon>Vertebrata</taxon>
        <taxon>Euteleostomi</taxon>
        <taxon>Mammalia</taxon>
        <taxon>Eutheria</taxon>
        <taxon>Laurasiatheria</taxon>
        <taxon>Artiodactyla</taxon>
        <taxon>Ruminantia</taxon>
        <taxon>Pecora</taxon>
        <taxon>Bovidae</taxon>
        <taxon>Bovinae</taxon>
        <taxon>Bos</taxon>
    </lineage>
</organism>
<evidence type="ECO:0000313" key="1">
    <source>
        <dbReference type="EMBL" id="ELR61190.1"/>
    </source>
</evidence>